<evidence type="ECO:0000313" key="2">
    <source>
        <dbReference type="Proteomes" id="UP000035681"/>
    </source>
</evidence>
<name>A0A0K0EJE3_STRER</name>
<keyword evidence="2" id="KW-1185">Reference proteome</keyword>
<dbReference type="WBParaSite" id="SSTP_0000958900.1">
    <property type="protein sequence ID" value="SSTP_0000958900.1"/>
    <property type="gene ID" value="SSTP_0000958900"/>
</dbReference>
<evidence type="ECO:0000256" key="1">
    <source>
        <dbReference type="SAM" id="MobiDB-lite"/>
    </source>
</evidence>
<sequence>MAISKMEISIEDFYQNISENDMNINFKEYYDKLISKHKYLDNIAISEIFGEAFTTPLWDFYTSNNNVTEIDSEIFLKKTPLLFLNIPDIYIEIFKSSRILLNACFFCAGVKVEEGDEEIIDDIVEKMNFYTDRRQSTILWIKQNSPKICDSLKNYITNKIAEKNIKFYNFKSKILTPVQMFLTKFSLTTSLFLETNISLHENENEKNDWYALYDLTLTDISILSFKKWILESEISIVFILKMTNNSIYVFSIDKFNNEKEKYINNSNGLLTILCVKPRFYKLVDNEIIDINSLEKIFENYLKIKNNYSNVSNVEIWVNETKNNTKKLYINIDSEEKLPKKMNELKNLENKFSDEIVVSIGGRCTMTDNNYECLFDVELLNSSSNNIQQKPEKKLKPSADSFTPSTLTTGGSSNFSVPDYFTPRKRQSNDSSSIKPANTESNNASLTQEQIDQIEKILPNGQRTSLYMYYYNYYVKVRPGRTPEYYENLVQQYVKNCKERLARLNEEKCGDRNKKLSLSVPTESIFGPKLTQNDNILGNLFYWFGINKLNRVIKWYDTILDKHQNNFEKDEVVYYRRNAFLRKNWYYVPKEGFKYISTSFEPHSIVMSSINQNSFTLFAYTCGYKTAQKKVFLEYVITL</sequence>
<dbReference type="Proteomes" id="UP000035681">
    <property type="component" value="Unplaced"/>
</dbReference>
<protein>
    <submittedName>
        <fullName evidence="3">Ubiquitinyl hydrolase 1</fullName>
    </submittedName>
</protein>
<proteinExistence type="predicted"/>
<dbReference type="AlphaFoldDB" id="A0A0K0EJE3"/>
<accession>A0A0K0EJE3</accession>
<feature type="region of interest" description="Disordered" evidence="1">
    <location>
        <begin position="387"/>
        <end position="445"/>
    </location>
</feature>
<dbReference type="WBParaSite" id="TCONS_00005354.p1">
    <property type="protein sequence ID" value="TCONS_00005354.p1"/>
    <property type="gene ID" value="XLOC_003661"/>
</dbReference>
<organism evidence="3">
    <name type="scientific">Strongyloides stercoralis</name>
    <name type="common">Threadworm</name>
    <dbReference type="NCBI Taxonomy" id="6248"/>
    <lineage>
        <taxon>Eukaryota</taxon>
        <taxon>Metazoa</taxon>
        <taxon>Ecdysozoa</taxon>
        <taxon>Nematoda</taxon>
        <taxon>Chromadorea</taxon>
        <taxon>Rhabditida</taxon>
        <taxon>Tylenchina</taxon>
        <taxon>Panagrolaimomorpha</taxon>
        <taxon>Strongyloidoidea</taxon>
        <taxon>Strongyloididae</taxon>
        <taxon>Strongyloides</taxon>
    </lineage>
</organism>
<feature type="compositionally biased region" description="Polar residues" evidence="1">
    <location>
        <begin position="399"/>
        <end position="415"/>
    </location>
</feature>
<feature type="compositionally biased region" description="Polar residues" evidence="1">
    <location>
        <begin position="428"/>
        <end position="445"/>
    </location>
</feature>
<evidence type="ECO:0000313" key="3">
    <source>
        <dbReference type="WBParaSite" id="SSTP_0000958900.1"/>
    </source>
</evidence>
<reference evidence="3" key="1">
    <citation type="submission" date="2015-08" db="UniProtKB">
        <authorList>
            <consortium name="WormBaseParasite"/>
        </authorList>
    </citation>
    <scope>IDENTIFICATION</scope>
</reference>